<name>A0A2P5FVV8_TREOI</name>
<accession>A0A2P5FVV8</accession>
<gene>
    <name evidence="2" type="ORF">TorRG33x02_022140</name>
</gene>
<dbReference type="Proteomes" id="UP000237000">
    <property type="component" value="Unassembled WGS sequence"/>
</dbReference>
<evidence type="ECO:0000313" key="2">
    <source>
        <dbReference type="EMBL" id="POO01922.1"/>
    </source>
</evidence>
<protein>
    <submittedName>
        <fullName evidence="2">Uncharacterized protein</fullName>
    </submittedName>
</protein>
<evidence type="ECO:0000313" key="3">
    <source>
        <dbReference type="Proteomes" id="UP000237000"/>
    </source>
</evidence>
<dbReference type="InParanoid" id="A0A2P5FVV8"/>
<reference evidence="3" key="1">
    <citation type="submission" date="2016-06" db="EMBL/GenBank/DDBJ databases">
        <title>Parallel loss of symbiosis genes in relatives of nitrogen-fixing non-legume Parasponia.</title>
        <authorList>
            <person name="Van Velzen R."/>
            <person name="Holmer R."/>
            <person name="Bu F."/>
            <person name="Rutten L."/>
            <person name="Van Zeijl A."/>
            <person name="Liu W."/>
            <person name="Santuari L."/>
            <person name="Cao Q."/>
            <person name="Sharma T."/>
            <person name="Shen D."/>
            <person name="Roswanjaya Y."/>
            <person name="Wardhani T."/>
            <person name="Kalhor M.S."/>
            <person name="Jansen J."/>
            <person name="Van den Hoogen J."/>
            <person name="Gungor B."/>
            <person name="Hartog M."/>
            <person name="Hontelez J."/>
            <person name="Verver J."/>
            <person name="Yang W.-C."/>
            <person name="Schijlen E."/>
            <person name="Repin R."/>
            <person name="Schilthuizen M."/>
            <person name="Schranz E."/>
            <person name="Heidstra R."/>
            <person name="Miyata K."/>
            <person name="Fedorova E."/>
            <person name="Kohlen W."/>
            <person name="Bisseling T."/>
            <person name="Smit S."/>
            <person name="Geurts R."/>
        </authorList>
    </citation>
    <scope>NUCLEOTIDE SEQUENCE [LARGE SCALE GENOMIC DNA]</scope>
    <source>
        <strain evidence="3">cv. RG33-2</strain>
    </source>
</reference>
<organism evidence="2 3">
    <name type="scientific">Trema orientale</name>
    <name type="common">Charcoal tree</name>
    <name type="synonym">Celtis orientalis</name>
    <dbReference type="NCBI Taxonomy" id="63057"/>
    <lineage>
        <taxon>Eukaryota</taxon>
        <taxon>Viridiplantae</taxon>
        <taxon>Streptophyta</taxon>
        <taxon>Embryophyta</taxon>
        <taxon>Tracheophyta</taxon>
        <taxon>Spermatophyta</taxon>
        <taxon>Magnoliopsida</taxon>
        <taxon>eudicotyledons</taxon>
        <taxon>Gunneridae</taxon>
        <taxon>Pentapetalae</taxon>
        <taxon>rosids</taxon>
        <taxon>fabids</taxon>
        <taxon>Rosales</taxon>
        <taxon>Cannabaceae</taxon>
        <taxon>Trema</taxon>
    </lineage>
</organism>
<feature type="region of interest" description="Disordered" evidence="1">
    <location>
        <begin position="1"/>
        <end position="21"/>
    </location>
</feature>
<comment type="caution">
    <text evidence="2">The sequence shown here is derived from an EMBL/GenBank/DDBJ whole genome shotgun (WGS) entry which is preliminary data.</text>
</comment>
<sequence length="66" mass="7387">MSPEKKSIAENGHGKMPEIGRTFDDISMNQKSKLLVPFEEHFPGRVTIKGTTIDLPAHMLTVYDSD</sequence>
<evidence type="ECO:0000256" key="1">
    <source>
        <dbReference type="SAM" id="MobiDB-lite"/>
    </source>
</evidence>
<proteinExistence type="predicted"/>
<dbReference type="AlphaFoldDB" id="A0A2P5FVV8"/>
<dbReference type="EMBL" id="JXTC01000006">
    <property type="protein sequence ID" value="POO01922.1"/>
    <property type="molecule type" value="Genomic_DNA"/>
</dbReference>
<keyword evidence="3" id="KW-1185">Reference proteome</keyword>